<evidence type="ECO:0000313" key="2">
    <source>
        <dbReference type="EMBL" id="OAQ20041.1"/>
    </source>
</evidence>
<keyword evidence="1" id="KW-0472">Membrane</keyword>
<dbReference type="PATRIC" id="fig|999894.6.peg.1862"/>
<reference evidence="2 3" key="1">
    <citation type="submission" date="2016-04" db="EMBL/GenBank/DDBJ databases">
        <title>Genome analysis of Thermosulfurimonas dismutans, the first thermophilic sulfur-disproportionating bacterium of the phylum Thermodesulfobacteria.</title>
        <authorList>
            <person name="Mardanov A.V."/>
            <person name="Beletsky A.V."/>
            <person name="Kadnikov V.V."/>
            <person name="Slobodkin A.I."/>
            <person name="Ravin N.V."/>
        </authorList>
    </citation>
    <scope>NUCLEOTIDE SEQUENCE [LARGE SCALE GENOMIC DNA]</scope>
    <source>
        <strain evidence="2 3">S95</strain>
    </source>
</reference>
<name>A0A179D2M1_9BACT</name>
<comment type="caution">
    <text evidence="2">The sequence shown here is derived from an EMBL/GenBank/DDBJ whole genome shotgun (WGS) entry which is preliminary data.</text>
</comment>
<organism evidence="2 3">
    <name type="scientific">Thermosulfurimonas dismutans</name>
    <dbReference type="NCBI Taxonomy" id="999894"/>
    <lineage>
        <taxon>Bacteria</taxon>
        <taxon>Pseudomonadati</taxon>
        <taxon>Thermodesulfobacteriota</taxon>
        <taxon>Thermodesulfobacteria</taxon>
        <taxon>Thermodesulfobacteriales</taxon>
        <taxon>Thermodesulfobacteriaceae</taxon>
        <taxon>Thermosulfurimonas</taxon>
    </lineage>
</organism>
<dbReference type="AlphaFoldDB" id="A0A179D2M1"/>
<proteinExistence type="predicted"/>
<keyword evidence="1" id="KW-1133">Transmembrane helix</keyword>
<sequence length="108" mass="11873">MRILATILMVIGYLLIGAHFLRAGHSLVALGLAFAPALLFLKHRMVRLILSAGLGLALIEWGRTFVFLKRIYEAHGLPFSKSGFILGGVMAVTFLAVALNLREDLRNK</sequence>
<feature type="transmembrane region" description="Helical" evidence="1">
    <location>
        <begin position="48"/>
        <end position="72"/>
    </location>
</feature>
<dbReference type="OrthoDB" id="9784262at2"/>
<protein>
    <submittedName>
        <fullName evidence="2">Uncharacterized protein</fullName>
    </submittedName>
</protein>
<keyword evidence="1" id="KW-0812">Transmembrane</keyword>
<gene>
    <name evidence="2" type="ORF">TDIS_1860</name>
</gene>
<feature type="transmembrane region" description="Helical" evidence="1">
    <location>
        <begin position="84"/>
        <end position="101"/>
    </location>
</feature>
<keyword evidence="3" id="KW-1185">Reference proteome</keyword>
<feature type="transmembrane region" description="Helical" evidence="1">
    <location>
        <begin position="20"/>
        <end position="41"/>
    </location>
</feature>
<evidence type="ECO:0000256" key="1">
    <source>
        <dbReference type="SAM" id="Phobius"/>
    </source>
</evidence>
<dbReference type="RefSeq" id="WP_068671594.1">
    <property type="nucleotide sequence ID" value="NZ_LWLG01000017.1"/>
</dbReference>
<accession>A0A179D2M1</accession>
<evidence type="ECO:0000313" key="3">
    <source>
        <dbReference type="Proteomes" id="UP000078390"/>
    </source>
</evidence>
<dbReference type="STRING" id="999894.TDIS_1860"/>
<dbReference type="Proteomes" id="UP000078390">
    <property type="component" value="Unassembled WGS sequence"/>
</dbReference>
<dbReference type="EMBL" id="LWLG01000017">
    <property type="protein sequence ID" value="OAQ20041.1"/>
    <property type="molecule type" value="Genomic_DNA"/>
</dbReference>